<keyword evidence="1" id="KW-0812">Transmembrane</keyword>
<dbReference type="RefSeq" id="WP_149890802.1">
    <property type="nucleotide sequence ID" value="NZ_JBHUFA010000001.1"/>
</dbReference>
<evidence type="ECO:0000256" key="1">
    <source>
        <dbReference type="SAM" id="Phobius"/>
    </source>
</evidence>
<dbReference type="Proteomes" id="UP001597327">
    <property type="component" value="Unassembled WGS sequence"/>
</dbReference>
<organism evidence="2 3">
    <name type="scientific">Roseibium aestuarii</name>
    <dbReference type="NCBI Taxonomy" id="2600299"/>
    <lineage>
        <taxon>Bacteria</taxon>
        <taxon>Pseudomonadati</taxon>
        <taxon>Pseudomonadota</taxon>
        <taxon>Alphaproteobacteria</taxon>
        <taxon>Hyphomicrobiales</taxon>
        <taxon>Stappiaceae</taxon>
        <taxon>Roseibium</taxon>
    </lineage>
</organism>
<protein>
    <submittedName>
        <fullName evidence="2">DUF805 domain-containing protein</fullName>
    </submittedName>
</protein>
<dbReference type="InterPro" id="IPR008523">
    <property type="entry name" value="DUF805"/>
</dbReference>
<comment type="caution">
    <text evidence="2">The sequence shown here is derived from an EMBL/GenBank/DDBJ whole genome shotgun (WGS) entry which is preliminary data.</text>
</comment>
<accession>A0ABW4JW26</accession>
<gene>
    <name evidence="2" type="ORF">ACFSC7_08040</name>
</gene>
<keyword evidence="1" id="KW-0472">Membrane</keyword>
<evidence type="ECO:0000313" key="2">
    <source>
        <dbReference type="EMBL" id="MFD1695464.1"/>
    </source>
</evidence>
<reference evidence="3" key="1">
    <citation type="journal article" date="2019" name="Int. J. Syst. Evol. Microbiol.">
        <title>The Global Catalogue of Microorganisms (GCM) 10K type strain sequencing project: providing services to taxonomists for standard genome sequencing and annotation.</title>
        <authorList>
            <consortium name="The Broad Institute Genomics Platform"/>
            <consortium name="The Broad Institute Genome Sequencing Center for Infectious Disease"/>
            <person name="Wu L."/>
            <person name="Ma J."/>
        </authorList>
    </citation>
    <scope>NUCLEOTIDE SEQUENCE [LARGE SCALE GENOMIC DNA]</scope>
    <source>
        <strain evidence="3">JCM 3369</strain>
    </source>
</reference>
<keyword evidence="3" id="KW-1185">Reference proteome</keyword>
<dbReference type="EMBL" id="JBHUFA010000001">
    <property type="protein sequence ID" value="MFD1695464.1"/>
    <property type="molecule type" value="Genomic_DNA"/>
</dbReference>
<feature type="transmembrane region" description="Helical" evidence="1">
    <location>
        <begin position="100"/>
        <end position="121"/>
    </location>
</feature>
<keyword evidence="1" id="KW-1133">Transmembrane helix</keyword>
<feature type="transmembrane region" description="Helical" evidence="1">
    <location>
        <begin position="69"/>
        <end position="88"/>
    </location>
</feature>
<proteinExistence type="predicted"/>
<evidence type="ECO:0000313" key="3">
    <source>
        <dbReference type="Proteomes" id="UP001597327"/>
    </source>
</evidence>
<feature type="transmembrane region" description="Helical" evidence="1">
    <location>
        <begin position="29"/>
        <end position="49"/>
    </location>
</feature>
<dbReference type="Pfam" id="PF05656">
    <property type="entry name" value="DUF805"/>
    <property type="match status" value="1"/>
</dbReference>
<sequence>MSKTPVEINATPGLFWLFASPFGRVSRKVYWLGFLLIWAIVGLAVNMWLNSVPPEEDLLGLDIASFMESNPLFPILFLVLQWLELALVIKRCQDMGMPGFAAALIFVPVVNVLAVILLGLFPSARGPNRYGPFPDSYYRGKA</sequence>
<name>A0ABW4JW26_9HYPH</name>
<dbReference type="PANTHER" id="PTHR34980">
    <property type="entry name" value="INNER MEMBRANE PROTEIN-RELATED-RELATED"/>
    <property type="match status" value="1"/>
</dbReference>